<dbReference type="Pfam" id="PF04055">
    <property type="entry name" value="Radical_SAM"/>
    <property type="match status" value="1"/>
</dbReference>
<keyword evidence="18" id="KW-1185">Reference proteome</keyword>
<dbReference type="InterPro" id="IPR007197">
    <property type="entry name" value="rSAM"/>
</dbReference>
<evidence type="ECO:0000256" key="1">
    <source>
        <dbReference type="ARBA" id="ARBA00003234"/>
    </source>
</evidence>
<reference evidence="17 18" key="1">
    <citation type="submission" date="2010-07" db="EMBL/GenBank/DDBJ databases">
        <authorList>
            <person name="Muzny D."/>
            <person name="Qin X."/>
            <person name="Deng J."/>
            <person name="Jiang H."/>
            <person name="Liu Y."/>
            <person name="Qu J."/>
            <person name="Song X.-Z."/>
            <person name="Zhang L."/>
            <person name="Thornton R."/>
            <person name="Coyle M."/>
            <person name="Francisco L."/>
            <person name="Jackson L."/>
            <person name="Javaid M."/>
            <person name="Korchina V."/>
            <person name="Kovar C."/>
            <person name="Mata R."/>
            <person name="Mathew T."/>
            <person name="Ngo R."/>
            <person name="Nguyen L."/>
            <person name="Nguyen N."/>
            <person name="Okwuonu G."/>
            <person name="Ongeri F."/>
            <person name="Pham C."/>
            <person name="Simmons D."/>
            <person name="Wilczek-Boney K."/>
            <person name="Hale W."/>
            <person name="Jakkamsetti A."/>
            <person name="Pham P."/>
            <person name="Ruth R."/>
            <person name="San Lucas F."/>
            <person name="Warren J."/>
            <person name="Zhang J."/>
            <person name="Zhao Z."/>
            <person name="Zhou C."/>
            <person name="Zhu D."/>
            <person name="Lee S."/>
            <person name="Bess C."/>
            <person name="Blankenburg K."/>
            <person name="Forbes L."/>
            <person name="Fu Q."/>
            <person name="Gubbala S."/>
            <person name="Hirani K."/>
            <person name="Jayaseelan J.C."/>
            <person name="Lara F."/>
            <person name="Munidasa M."/>
            <person name="Palculict T."/>
            <person name="Patil S."/>
            <person name="Pu L.-L."/>
            <person name="Saada N."/>
            <person name="Tang L."/>
            <person name="Weissenberger G."/>
            <person name="Zhu Y."/>
            <person name="Hemphill L."/>
            <person name="Shang Y."/>
            <person name="Youmans B."/>
            <person name="Ayvaz T."/>
            <person name="Ross M."/>
            <person name="Santibanez J."/>
            <person name="Aqrawi P."/>
            <person name="Gross S."/>
            <person name="Joshi V."/>
            <person name="Fowler G."/>
            <person name="Nazareth L."/>
            <person name="Reid J."/>
            <person name="Worley K."/>
            <person name="Petrosino J."/>
            <person name="Highlander S."/>
            <person name="Gibbs R."/>
        </authorList>
    </citation>
    <scope>NUCLEOTIDE SEQUENCE [LARGE SCALE GENOMIC DNA]</scope>
    <source>
        <strain evidence="17 18">ATCC BAA-1640</strain>
    </source>
</reference>
<comment type="similarity">
    <text evidence="13">Belongs to the methylthiotransferase family. MiaB subfamily.</text>
</comment>
<dbReference type="SFLD" id="SFLDG01082">
    <property type="entry name" value="B12-binding_domain_containing"/>
    <property type="match status" value="1"/>
</dbReference>
<evidence type="ECO:0000256" key="6">
    <source>
        <dbReference type="ARBA" id="ARBA00023004"/>
    </source>
</evidence>
<dbReference type="STRING" id="862517.HMPREF9225_1705"/>
<dbReference type="SMART" id="SM00729">
    <property type="entry name" value="Elp3"/>
    <property type="match status" value="1"/>
</dbReference>
<dbReference type="InterPro" id="IPR002792">
    <property type="entry name" value="TRAM_dom"/>
</dbReference>
<dbReference type="GO" id="GO:0046872">
    <property type="term" value="F:metal ion binding"/>
    <property type="evidence" value="ECO:0007669"/>
    <property type="project" value="UniProtKB-KW"/>
</dbReference>
<dbReference type="InterPro" id="IPR023404">
    <property type="entry name" value="rSAM_horseshoe"/>
</dbReference>
<evidence type="ECO:0000256" key="7">
    <source>
        <dbReference type="ARBA" id="ARBA00023014"/>
    </source>
</evidence>
<keyword evidence="7 13" id="KW-0411">Iron-sulfur</keyword>
<dbReference type="GO" id="GO:0035597">
    <property type="term" value="F:tRNA-2-methylthio-N(6)-dimethylallyladenosine(37) synthase activity"/>
    <property type="evidence" value="ECO:0007669"/>
    <property type="project" value="UniProtKB-EC"/>
</dbReference>
<dbReference type="Pfam" id="PF01938">
    <property type="entry name" value="TRAM"/>
    <property type="match status" value="1"/>
</dbReference>
<feature type="domain" description="MTTase N-terminal" evidence="15">
    <location>
        <begin position="40"/>
        <end position="156"/>
    </location>
</feature>
<evidence type="ECO:0000256" key="10">
    <source>
        <dbReference type="ARBA" id="ARBA00068570"/>
    </source>
</evidence>
<evidence type="ECO:0000256" key="4">
    <source>
        <dbReference type="ARBA" id="ARBA00022691"/>
    </source>
</evidence>
<dbReference type="PROSITE" id="PS51449">
    <property type="entry name" value="MTTASE_N"/>
    <property type="match status" value="1"/>
</dbReference>
<keyword evidence="5 13" id="KW-0479">Metal-binding</keyword>
<keyword evidence="3 13" id="KW-0808">Transferase</keyword>
<feature type="binding site" evidence="13">
    <location>
        <position position="200"/>
    </location>
    <ligand>
        <name>[4Fe-4S] cluster</name>
        <dbReference type="ChEBI" id="CHEBI:49883"/>
        <label>2</label>
        <note>4Fe-4S-S-AdoMet</note>
    </ligand>
</feature>
<evidence type="ECO:0000256" key="11">
    <source>
        <dbReference type="ARBA" id="ARBA00080698"/>
    </source>
</evidence>
<organism evidence="17 18">
    <name type="scientific">Peptoniphilus duerdenii ATCC BAA-1640</name>
    <dbReference type="NCBI Taxonomy" id="862517"/>
    <lineage>
        <taxon>Bacteria</taxon>
        <taxon>Bacillati</taxon>
        <taxon>Bacillota</taxon>
        <taxon>Tissierellia</taxon>
        <taxon>Tissierellales</taxon>
        <taxon>Peptoniphilaceae</taxon>
        <taxon>Peptoniphilus</taxon>
    </lineage>
</organism>
<dbReference type="PANTHER" id="PTHR43020:SF2">
    <property type="entry name" value="MITOCHONDRIAL TRNA METHYLTHIOTRANSFERASE CDK5RAP1"/>
    <property type="match status" value="1"/>
</dbReference>
<dbReference type="Proteomes" id="UP000003280">
    <property type="component" value="Unassembled WGS sequence"/>
</dbReference>
<dbReference type="EC" id="2.8.4.3" evidence="8 13"/>
<dbReference type="GO" id="GO:0051539">
    <property type="term" value="F:4 iron, 4 sulfur cluster binding"/>
    <property type="evidence" value="ECO:0007669"/>
    <property type="project" value="UniProtKB-UniRule"/>
</dbReference>
<gene>
    <name evidence="13 17" type="primary">miaB</name>
    <name evidence="17" type="ORF">HMPREF9225_1705</name>
</gene>
<dbReference type="Pfam" id="PF00919">
    <property type="entry name" value="UPF0004"/>
    <property type="match status" value="1"/>
</dbReference>
<dbReference type="SFLD" id="SFLDF00273">
    <property type="entry name" value="(dimethylallyl)adenosine_tRNA"/>
    <property type="match status" value="1"/>
</dbReference>
<feature type="domain" description="TRAM" evidence="14">
    <location>
        <begin position="411"/>
        <end position="474"/>
    </location>
</feature>
<proteinExistence type="inferred from homology"/>
<evidence type="ECO:0000256" key="9">
    <source>
        <dbReference type="ARBA" id="ARBA00051425"/>
    </source>
</evidence>
<dbReference type="InterPro" id="IPR038135">
    <property type="entry name" value="Methylthiotransferase_N_sf"/>
</dbReference>
<dbReference type="NCBIfam" id="TIGR00089">
    <property type="entry name" value="MiaB/RimO family radical SAM methylthiotransferase"/>
    <property type="match status" value="1"/>
</dbReference>
<evidence type="ECO:0000259" key="15">
    <source>
        <dbReference type="PROSITE" id="PS51449"/>
    </source>
</evidence>
<dbReference type="InterPro" id="IPR058240">
    <property type="entry name" value="rSAM_sf"/>
</dbReference>
<keyword evidence="13" id="KW-0819">tRNA processing</keyword>
<dbReference type="HAMAP" id="MF_01864">
    <property type="entry name" value="tRNA_metthiotr_MiaB"/>
    <property type="match status" value="1"/>
</dbReference>
<dbReference type="Gene3D" id="3.40.50.12160">
    <property type="entry name" value="Methylthiotransferase, N-terminal domain"/>
    <property type="match status" value="1"/>
</dbReference>
<evidence type="ECO:0000259" key="16">
    <source>
        <dbReference type="PROSITE" id="PS51918"/>
    </source>
</evidence>
<dbReference type="GO" id="GO:0005829">
    <property type="term" value="C:cytosol"/>
    <property type="evidence" value="ECO:0007669"/>
    <property type="project" value="TreeGrafter"/>
</dbReference>
<comment type="catalytic activity">
    <reaction evidence="9 13">
        <text>N(6)-dimethylallyladenosine(37) in tRNA + (sulfur carrier)-SH + AH2 + 2 S-adenosyl-L-methionine = 2-methylsulfanyl-N(6)-dimethylallyladenosine(37) in tRNA + (sulfur carrier)-H + 5'-deoxyadenosine + L-methionine + A + S-adenosyl-L-homocysteine + 2 H(+)</text>
        <dbReference type="Rhea" id="RHEA:37067"/>
        <dbReference type="Rhea" id="RHEA-COMP:10375"/>
        <dbReference type="Rhea" id="RHEA-COMP:10376"/>
        <dbReference type="Rhea" id="RHEA-COMP:14737"/>
        <dbReference type="Rhea" id="RHEA-COMP:14739"/>
        <dbReference type="ChEBI" id="CHEBI:13193"/>
        <dbReference type="ChEBI" id="CHEBI:15378"/>
        <dbReference type="ChEBI" id="CHEBI:17319"/>
        <dbReference type="ChEBI" id="CHEBI:17499"/>
        <dbReference type="ChEBI" id="CHEBI:29917"/>
        <dbReference type="ChEBI" id="CHEBI:57844"/>
        <dbReference type="ChEBI" id="CHEBI:57856"/>
        <dbReference type="ChEBI" id="CHEBI:59789"/>
        <dbReference type="ChEBI" id="CHEBI:64428"/>
        <dbReference type="ChEBI" id="CHEBI:74415"/>
        <dbReference type="ChEBI" id="CHEBI:74417"/>
        <dbReference type="EC" id="2.8.4.3"/>
    </reaction>
</comment>
<sequence length="476" mass="55710">MIMDKNINLDLTEYDYDFWNVVNEIKQLNREFFEKNGRKRTAYIETFGCQMNEHDSEKIDWLLRQMDFYMSDRNSDLYIINTCSIRKNAEDKVYGRLGELKGKKRENENLLVAVCGCMMQRKESRDIVLEKFPNVDMIFGTNNIYKFPKLLLERLENGVRAVDIEENYSNEDNLLGANRMYSFKSFVNIMYGCNNFCTYCIVPYTRGREKSRRPMDIVNEIKGLASHGVKEVTLLGQNVNSYGKSLSNNVSFVDLLKMVNEIDGIERIRFMTSHPRDFSKELAYAYRDLDKLKNFLHLPVQAGSSKVLRDMNRHYTKEEYIRKIDMVKEIVPEIALSTDLMVGFPTETEEDFKDTLDLCKYVEYDTSFTFIYSMREGTKAYEMDQVPEEIKHDRFNRLLDLIYPIQLKKNENEIGKVRKVLVESTSKSDENKLSGRTDEFKLVNFDGPKDLIGKIVDVNITDANTFSLKGDLVEKR</sequence>
<dbReference type="InterPro" id="IPR020612">
    <property type="entry name" value="Methylthiotransferase_CS"/>
</dbReference>
<dbReference type="PROSITE" id="PS50926">
    <property type="entry name" value="TRAM"/>
    <property type="match status" value="1"/>
</dbReference>
<feature type="binding site" evidence="13">
    <location>
        <position position="197"/>
    </location>
    <ligand>
        <name>[4Fe-4S] cluster</name>
        <dbReference type="ChEBI" id="CHEBI:49883"/>
        <label>2</label>
        <note>4Fe-4S-S-AdoMet</note>
    </ligand>
</feature>
<dbReference type="eggNOG" id="COG0621">
    <property type="taxonomic scope" value="Bacteria"/>
</dbReference>
<dbReference type="InterPro" id="IPR005839">
    <property type="entry name" value="Methylthiotransferase"/>
</dbReference>
<feature type="binding site" evidence="13">
    <location>
        <position position="49"/>
    </location>
    <ligand>
        <name>[4Fe-4S] cluster</name>
        <dbReference type="ChEBI" id="CHEBI:49883"/>
        <label>1</label>
    </ligand>
</feature>
<keyword evidence="6 13" id="KW-0408">Iron</keyword>
<evidence type="ECO:0000313" key="17">
    <source>
        <dbReference type="EMBL" id="EFM24839.1"/>
    </source>
</evidence>
<keyword evidence="13" id="KW-0963">Cytoplasm</keyword>
<dbReference type="SFLD" id="SFLDG01061">
    <property type="entry name" value="methylthiotransferase"/>
    <property type="match status" value="1"/>
</dbReference>
<comment type="cofactor">
    <cofactor evidence="13">
        <name>[4Fe-4S] cluster</name>
        <dbReference type="ChEBI" id="CHEBI:49883"/>
    </cofactor>
    <text evidence="13">Binds 2 [4Fe-4S] clusters. One cluster is coordinated with 3 cysteines and an exchangeable S-adenosyl-L-methionine.</text>
</comment>
<evidence type="ECO:0000256" key="12">
    <source>
        <dbReference type="ARBA" id="ARBA00081141"/>
    </source>
</evidence>
<dbReference type="SFLD" id="SFLDS00029">
    <property type="entry name" value="Radical_SAM"/>
    <property type="match status" value="1"/>
</dbReference>
<comment type="subcellular location">
    <subcellularLocation>
        <location evidence="13">Cytoplasm</location>
    </subcellularLocation>
</comment>
<comment type="function">
    <text evidence="1 13">Catalyzes the methylthiolation of N6-(dimethylallyl)adenosine (i(6)A), leading to the formation of 2-methylthio-N6-(dimethylallyl)adenosine (ms(2)i(6)A) at position 37 in tRNAs that read codons beginning with uridine.</text>
</comment>
<evidence type="ECO:0000256" key="13">
    <source>
        <dbReference type="HAMAP-Rule" id="MF_01864"/>
    </source>
</evidence>
<evidence type="ECO:0000256" key="3">
    <source>
        <dbReference type="ARBA" id="ARBA00022679"/>
    </source>
</evidence>
<name>E0NNG6_9FIRM</name>
<dbReference type="InterPro" id="IPR006463">
    <property type="entry name" value="MiaB_methiolase"/>
</dbReference>
<keyword evidence="2 13" id="KW-0004">4Fe-4S</keyword>
<evidence type="ECO:0000256" key="8">
    <source>
        <dbReference type="ARBA" id="ARBA00033765"/>
    </source>
</evidence>
<accession>E0NNG6</accession>
<feature type="domain" description="Radical SAM core" evidence="16">
    <location>
        <begin position="179"/>
        <end position="408"/>
    </location>
</feature>
<dbReference type="SUPFAM" id="SSF102114">
    <property type="entry name" value="Radical SAM enzymes"/>
    <property type="match status" value="1"/>
</dbReference>
<dbReference type="RefSeq" id="WP_008902480.1">
    <property type="nucleotide sequence ID" value="NZ_GL397071.1"/>
</dbReference>
<evidence type="ECO:0000256" key="2">
    <source>
        <dbReference type="ARBA" id="ARBA00022485"/>
    </source>
</evidence>
<dbReference type="HOGENOM" id="CLU_018697_2_0_9"/>
<feature type="binding site" evidence="13">
    <location>
        <position position="193"/>
    </location>
    <ligand>
        <name>[4Fe-4S] cluster</name>
        <dbReference type="ChEBI" id="CHEBI:49883"/>
        <label>2</label>
        <note>4Fe-4S-S-AdoMet</note>
    </ligand>
</feature>
<evidence type="ECO:0000259" key="14">
    <source>
        <dbReference type="PROSITE" id="PS50926"/>
    </source>
</evidence>
<comment type="subunit">
    <text evidence="13">Monomer.</text>
</comment>
<dbReference type="AlphaFoldDB" id="E0NNG6"/>
<protein>
    <recommendedName>
        <fullName evidence="10 13">tRNA-2-methylthio-N(6)-dimethylallyladenosine synthase</fullName>
        <ecNumber evidence="8 13">2.8.4.3</ecNumber>
    </recommendedName>
    <alternativeName>
        <fullName evidence="12 13">(Dimethylallyl)adenosine tRNA methylthiotransferase MiaB</fullName>
    </alternativeName>
    <alternativeName>
        <fullName evidence="11 13">tRNA-i(6)A37 methylthiotransferase</fullName>
    </alternativeName>
</protein>
<dbReference type="FunFam" id="3.80.30.20:FF:000001">
    <property type="entry name" value="tRNA-2-methylthio-N(6)-dimethylallyladenosine synthase 2"/>
    <property type="match status" value="1"/>
</dbReference>
<keyword evidence="4 13" id="KW-0949">S-adenosyl-L-methionine</keyword>
<evidence type="ECO:0000313" key="18">
    <source>
        <dbReference type="Proteomes" id="UP000003280"/>
    </source>
</evidence>
<dbReference type="InterPro" id="IPR006638">
    <property type="entry name" value="Elp3/MiaA/NifB-like_rSAM"/>
</dbReference>
<dbReference type="Gene3D" id="3.80.30.20">
    <property type="entry name" value="tm_1862 like domain"/>
    <property type="match status" value="1"/>
</dbReference>
<dbReference type="NCBIfam" id="TIGR01574">
    <property type="entry name" value="miaB-methiolase"/>
    <property type="match status" value="1"/>
</dbReference>
<dbReference type="CDD" id="cd01335">
    <property type="entry name" value="Radical_SAM"/>
    <property type="match status" value="1"/>
</dbReference>
<feature type="binding site" evidence="13">
    <location>
        <position position="117"/>
    </location>
    <ligand>
        <name>[4Fe-4S] cluster</name>
        <dbReference type="ChEBI" id="CHEBI:49883"/>
        <label>1</label>
    </ligand>
</feature>
<dbReference type="PANTHER" id="PTHR43020">
    <property type="entry name" value="CDK5 REGULATORY SUBUNIT-ASSOCIATED PROTEIN 1"/>
    <property type="match status" value="1"/>
</dbReference>
<dbReference type="PROSITE" id="PS01278">
    <property type="entry name" value="MTTASE_RADICAL"/>
    <property type="match status" value="1"/>
</dbReference>
<dbReference type="PROSITE" id="PS51918">
    <property type="entry name" value="RADICAL_SAM"/>
    <property type="match status" value="1"/>
</dbReference>
<dbReference type="FunFam" id="3.40.50.12160:FF:000003">
    <property type="entry name" value="CDK5 regulatory subunit-associated protein 1"/>
    <property type="match status" value="1"/>
</dbReference>
<feature type="binding site" evidence="13">
    <location>
        <position position="83"/>
    </location>
    <ligand>
        <name>[4Fe-4S] cluster</name>
        <dbReference type="ChEBI" id="CHEBI:49883"/>
        <label>1</label>
    </ligand>
</feature>
<comment type="caution">
    <text evidence="17">The sequence shown here is derived from an EMBL/GenBank/DDBJ whole genome shotgun (WGS) entry which is preliminary data.</text>
</comment>
<dbReference type="EMBL" id="AEEH01000048">
    <property type="protein sequence ID" value="EFM24839.1"/>
    <property type="molecule type" value="Genomic_DNA"/>
</dbReference>
<evidence type="ECO:0000256" key="5">
    <source>
        <dbReference type="ARBA" id="ARBA00022723"/>
    </source>
</evidence>
<dbReference type="InterPro" id="IPR013848">
    <property type="entry name" value="Methylthiotransferase_N"/>
</dbReference>